<gene>
    <name evidence="3" type="ORF">CHRIB12_LOCUS8649</name>
</gene>
<name>A0A916E552_9GLOM</name>
<organism evidence="3 4">
    <name type="scientific">Rhizophagus irregularis</name>
    <dbReference type="NCBI Taxonomy" id="588596"/>
    <lineage>
        <taxon>Eukaryota</taxon>
        <taxon>Fungi</taxon>
        <taxon>Fungi incertae sedis</taxon>
        <taxon>Mucoromycota</taxon>
        <taxon>Glomeromycotina</taxon>
        <taxon>Glomeromycetes</taxon>
        <taxon>Glomerales</taxon>
        <taxon>Glomeraceae</taxon>
        <taxon>Rhizophagus</taxon>
    </lineage>
</organism>
<reference evidence="3" key="1">
    <citation type="submission" date="2020-05" db="EMBL/GenBank/DDBJ databases">
        <authorList>
            <person name="Rincon C."/>
            <person name="Sanders R I."/>
            <person name="Robbins C."/>
            <person name="Chaturvedi A."/>
        </authorList>
    </citation>
    <scope>NUCLEOTIDE SEQUENCE</scope>
    <source>
        <strain evidence="3">CHB12</strain>
    </source>
</reference>
<dbReference type="OrthoDB" id="2350630at2759"/>
<protein>
    <submittedName>
        <fullName evidence="3">Uncharacterized protein</fullName>
    </submittedName>
</protein>
<keyword evidence="2" id="KW-0472">Membrane</keyword>
<keyword evidence="2" id="KW-0812">Transmembrane</keyword>
<dbReference type="EMBL" id="CAGKOT010000016">
    <property type="protein sequence ID" value="CAB5361353.1"/>
    <property type="molecule type" value="Genomic_DNA"/>
</dbReference>
<feature type="compositionally biased region" description="Polar residues" evidence="1">
    <location>
        <begin position="53"/>
        <end position="69"/>
    </location>
</feature>
<comment type="caution">
    <text evidence="3">The sequence shown here is derived from an EMBL/GenBank/DDBJ whole genome shotgun (WGS) entry which is preliminary data.</text>
</comment>
<evidence type="ECO:0000313" key="3">
    <source>
        <dbReference type="EMBL" id="CAB5361353.1"/>
    </source>
</evidence>
<dbReference type="Proteomes" id="UP000684084">
    <property type="component" value="Unassembled WGS sequence"/>
</dbReference>
<evidence type="ECO:0000256" key="1">
    <source>
        <dbReference type="SAM" id="MobiDB-lite"/>
    </source>
</evidence>
<evidence type="ECO:0000313" key="4">
    <source>
        <dbReference type="Proteomes" id="UP000684084"/>
    </source>
</evidence>
<feature type="compositionally biased region" description="Basic and acidic residues" evidence="1">
    <location>
        <begin position="35"/>
        <end position="45"/>
    </location>
</feature>
<feature type="transmembrane region" description="Helical" evidence="2">
    <location>
        <begin position="99"/>
        <end position="117"/>
    </location>
</feature>
<evidence type="ECO:0000256" key="2">
    <source>
        <dbReference type="SAM" id="Phobius"/>
    </source>
</evidence>
<dbReference type="AlphaFoldDB" id="A0A916E552"/>
<keyword evidence="2" id="KW-1133">Transmembrane helix</keyword>
<sequence length="119" mass="13046">MEKGIEASDSIYKRKLDIRSSERLKLMEENSSLKDQLVLKKDNKVDTPPPPMNDSSQLGPEGTPSTFNHPSHIISVGGAEAVSLPETAPIVTSPLRSPMLIYSILALVLITIICFMARK</sequence>
<proteinExistence type="predicted"/>
<accession>A0A916E552</accession>
<feature type="region of interest" description="Disordered" evidence="1">
    <location>
        <begin position="35"/>
        <end position="70"/>
    </location>
</feature>